<keyword evidence="2" id="KW-1185">Reference proteome</keyword>
<reference evidence="1 2" key="1">
    <citation type="submission" date="2019-06" db="EMBL/GenBank/DDBJ databases">
        <title>A chromosomal-level reference genome of Carpinus fangiana (Coryloideae, Betulaceae).</title>
        <authorList>
            <person name="Yang X."/>
            <person name="Wang Z."/>
            <person name="Zhang L."/>
            <person name="Hao G."/>
            <person name="Liu J."/>
            <person name="Yang Y."/>
        </authorList>
    </citation>
    <scope>NUCLEOTIDE SEQUENCE [LARGE SCALE GENOMIC DNA]</scope>
    <source>
        <strain evidence="1">Cfa_2016G</strain>
        <tissue evidence="1">Leaf</tissue>
    </source>
</reference>
<comment type="caution">
    <text evidence="1">The sequence shown here is derived from an EMBL/GenBank/DDBJ whole genome shotgun (WGS) entry which is preliminary data.</text>
</comment>
<dbReference type="Proteomes" id="UP000327013">
    <property type="component" value="Unassembled WGS sequence"/>
</dbReference>
<dbReference type="AlphaFoldDB" id="A0A5N6KVJ6"/>
<evidence type="ECO:0000313" key="2">
    <source>
        <dbReference type="Proteomes" id="UP000327013"/>
    </source>
</evidence>
<organism evidence="1 2">
    <name type="scientific">Carpinus fangiana</name>
    <dbReference type="NCBI Taxonomy" id="176857"/>
    <lineage>
        <taxon>Eukaryota</taxon>
        <taxon>Viridiplantae</taxon>
        <taxon>Streptophyta</taxon>
        <taxon>Embryophyta</taxon>
        <taxon>Tracheophyta</taxon>
        <taxon>Spermatophyta</taxon>
        <taxon>Magnoliopsida</taxon>
        <taxon>eudicotyledons</taxon>
        <taxon>Gunneridae</taxon>
        <taxon>Pentapetalae</taxon>
        <taxon>rosids</taxon>
        <taxon>fabids</taxon>
        <taxon>Fagales</taxon>
        <taxon>Betulaceae</taxon>
        <taxon>Carpinus</taxon>
    </lineage>
</organism>
<accession>A0A5N6KVJ6</accession>
<protein>
    <submittedName>
        <fullName evidence="1">Uncharacterized protein</fullName>
    </submittedName>
</protein>
<evidence type="ECO:0000313" key="1">
    <source>
        <dbReference type="EMBL" id="KAB8346298.1"/>
    </source>
</evidence>
<dbReference type="EMBL" id="VIBQ01000013">
    <property type="protein sequence ID" value="KAB8346298.1"/>
    <property type="molecule type" value="Genomic_DNA"/>
</dbReference>
<name>A0A5N6KVJ6_9ROSI</name>
<gene>
    <name evidence="1" type="ORF">FH972_023342</name>
</gene>
<proteinExistence type="predicted"/>
<sequence>MASCGVDGGGMSLGLTVAVVVDALLENLECHQRLHELVVCVQQAADPLLALDVLDVAQDLATQRLAGLEACGCVGVGGRCLAGFAIDELQRVEQAGRGNARLSDGLRDDGFLLFEVERLSAAARLLGLLVLLGGFINE</sequence>